<protein>
    <submittedName>
        <fullName evidence="1">Uncharacterized protein</fullName>
    </submittedName>
</protein>
<sequence>MLFGRLKKFNMDGGKAWLLI</sequence>
<dbReference type="EMBL" id="GGEC01072538">
    <property type="protein sequence ID" value="MBX53022.1"/>
    <property type="molecule type" value="Transcribed_RNA"/>
</dbReference>
<proteinExistence type="predicted"/>
<reference evidence="1" key="1">
    <citation type="submission" date="2018-02" db="EMBL/GenBank/DDBJ databases">
        <title>Rhizophora mucronata_Transcriptome.</title>
        <authorList>
            <person name="Meera S.P."/>
            <person name="Sreeshan A."/>
            <person name="Augustine A."/>
        </authorList>
    </citation>
    <scope>NUCLEOTIDE SEQUENCE</scope>
    <source>
        <tissue evidence="1">Leaf</tissue>
    </source>
</reference>
<dbReference type="AlphaFoldDB" id="A0A2P2PE97"/>
<organism evidence="1">
    <name type="scientific">Rhizophora mucronata</name>
    <name type="common">Asiatic mangrove</name>
    <dbReference type="NCBI Taxonomy" id="61149"/>
    <lineage>
        <taxon>Eukaryota</taxon>
        <taxon>Viridiplantae</taxon>
        <taxon>Streptophyta</taxon>
        <taxon>Embryophyta</taxon>
        <taxon>Tracheophyta</taxon>
        <taxon>Spermatophyta</taxon>
        <taxon>Magnoliopsida</taxon>
        <taxon>eudicotyledons</taxon>
        <taxon>Gunneridae</taxon>
        <taxon>Pentapetalae</taxon>
        <taxon>rosids</taxon>
        <taxon>fabids</taxon>
        <taxon>Malpighiales</taxon>
        <taxon>Rhizophoraceae</taxon>
        <taxon>Rhizophora</taxon>
    </lineage>
</organism>
<accession>A0A2P2PE97</accession>
<name>A0A2P2PE97_RHIMU</name>
<evidence type="ECO:0000313" key="1">
    <source>
        <dbReference type="EMBL" id="MBX53022.1"/>
    </source>
</evidence>